<evidence type="ECO:0000313" key="3">
    <source>
        <dbReference type="Proteomes" id="UP001419910"/>
    </source>
</evidence>
<gene>
    <name evidence="2" type="ORF">ABC974_05950</name>
</gene>
<comment type="similarity">
    <text evidence="1">Belongs to the UPF0311 family.</text>
</comment>
<dbReference type="RefSeq" id="WP_345840387.1">
    <property type="nucleotide sequence ID" value="NZ_BAAAEH010000047.1"/>
</dbReference>
<name>A0ABU9Y023_9SPHN</name>
<evidence type="ECO:0000256" key="1">
    <source>
        <dbReference type="HAMAP-Rule" id="MF_00775"/>
    </source>
</evidence>
<comment type="caution">
    <text evidence="2">The sequence shown here is derived from an EMBL/GenBank/DDBJ whole genome shotgun (WGS) entry which is preliminary data.</text>
</comment>
<protein>
    <recommendedName>
        <fullName evidence="1">UPF0311 protein ABC974_05950</fullName>
    </recommendedName>
</protein>
<dbReference type="InterPro" id="IPR020915">
    <property type="entry name" value="UPF0311"/>
</dbReference>
<dbReference type="Proteomes" id="UP001419910">
    <property type="component" value="Unassembled WGS sequence"/>
</dbReference>
<accession>A0ABU9Y023</accession>
<dbReference type="Gene3D" id="2.40.160.20">
    <property type="match status" value="1"/>
</dbReference>
<dbReference type="HAMAP" id="MF_00775">
    <property type="entry name" value="UPF0311"/>
    <property type="match status" value="1"/>
</dbReference>
<reference evidence="2 3" key="1">
    <citation type="submission" date="2024-05" db="EMBL/GenBank/DDBJ databases">
        <authorList>
            <person name="Liu Q."/>
            <person name="Xin Y.-H."/>
        </authorList>
    </citation>
    <scope>NUCLEOTIDE SEQUENCE [LARGE SCALE GENOMIC DNA]</scope>
    <source>
        <strain evidence="2 3">CGMCC 1.10181</strain>
    </source>
</reference>
<dbReference type="Pfam" id="PF11578">
    <property type="entry name" value="DUF3237"/>
    <property type="match status" value="1"/>
</dbReference>
<dbReference type="PANTHER" id="PTHR37315">
    <property type="entry name" value="UPF0311 PROTEIN BLR7842"/>
    <property type="match status" value="1"/>
</dbReference>
<dbReference type="PANTHER" id="PTHR37315:SF1">
    <property type="entry name" value="UPF0311 PROTEIN BLR7842"/>
    <property type="match status" value="1"/>
</dbReference>
<keyword evidence="3" id="KW-1185">Reference proteome</keyword>
<evidence type="ECO:0000313" key="2">
    <source>
        <dbReference type="EMBL" id="MEN2789161.1"/>
    </source>
</evidence>
<dbReference type="EMBL" id="JBDIME010000003">
    <property type="protein sequence ID" value="MEN2789161.1"/>
    <property type="molecule type" value="Genomic_DNA"/>
</dbReference>
<sequence>MWILTIALGAATAGIPAAELKSPGTPDVPRLEFALEELVTLAAPIPAGRTPYGERNIIPITGGTFQGPGITGTILPGGWDWQLRRADGCLDVKADYMLKTDDGVVINVVNRGAICGPKGGEMLPIRTAPVFEAPLGKYEWLAQSAFVGTLEVTTLDGKPAVRIRFYRVG</sequence>
<organism evidence="2 3">
    <name type="scientific">Sphingomonas oligophenolica</name>
    <dbReference type="NCBI Taxonomy" id="301154"/>
    <lineage>
        <taxon>Bacteria</taxon>
        <taxon>Pseudomonadati</taxon>
        <taxon>Pseudomonadota</taxon>
        <taxon>Alphaproteobacteria</taxon>
        <taxon>Sphingomonadales</taxon>
        <taxon>Sphingomonadaceae</taxon>
        <taxon>Sphingomonas</taxon>
    </lineage>
</organism>
<proteinExistence type="inferred from homology"/>